<feature type="compositionally biased region" description="Polar residues" evidence="13">
    <location>
        <begin position="96"/>
        <end position="111"/>
    </location>
</feature>
<evidence type="ECO:0000256" key="13">
    <source>
        <dbReference type="SAM" id="MobiDB-lite"/>
    </source>
</evidence>
<feature type="compositionally biased region" description="Low complexity" evidence="13">
    <location>
        <begin position="112"/>
        <end position="126"/>
    </location>
</feature>
<evidence type="ECO:0000256" key="1">
    <source>
        <dbReference type="ARBA" id="ARBA00004726"/>
    </source>
</evidence>
<gene>
    <name evidence="15" type="ORF">EUX98_g4693</name>
</gene>
<keyword evidence="9" id="KW-0067">ATP-binding</keyword>
<name>A0A4S4MTD6_9APHY</name>
<evidence type="ECO:0000256" key="3">
    <source>
        <dbReference type="ARBA" id="ARBA00022630"/>
    </source>
</evidence>
<reference evidence="15 16" key="1">
    <citation type="submission" date="2019-02" db="EMBL/GenBank/DDBJ databases">
        <title>Genome sequencing of the rare red list fungi Antrodiella citrinella (Flaviporus citrinellus).</title>
        <authorList>
            <person name="Buettner E."/>
            <person name="Kellner H."/>
        </authorList>
    </citation>
    <scope>NUCLEOTIDE SEQUENCE [LARGE SCALE GENOMIC DNA]</scope>
    <source>
        <strain evidence="15 16">DSM 108506</strain>
    </source>
</reference>
<evidence type="ECO:0000313" key="16">
    <source>
        <dbReference type="Proteomes" id="UP000308730"/>
    </source>
</evidence>
<evidence type="ECO:0000256" key="7">
    <source>
        <dbReference type="ARBA" id="ARBA00022741"/>
    </source>
</evidence>
<evidence type="ECO:0000256" key="4">
    <source>
        <dbReference type="ARBA" id="ARBA00022643"/>
    </source>
</evidence>
<dbReference type="Proteomes" id="UP000308730">
    <property type="component" value="Unassembled WGS sequence"/>
</dbReference>
<dbReference type="Pfam" id="PF01507">
    <property type="entry name" value="PAPS_reduct"/>
    <property type="match status" value="1"/>
</dbReference>
<evidence type="ECO:0000256" key="5">
    <source>
        <dbReference type="ARBA" id="ARBA00022679"/>
    </source>
</evidence>
<dbReference type="PANTHER" id="PTHR23293:SF9">
    <property type="entry name" value="FAD SYNTHASE"/>
    <property type="match status" value="1"/>
</dbReference>
<keyword evidence="4" id="KW-0288">FMN</keyword>
<evidence type="ECO:0000256" key="8">
    <source>
        <dbReference type="ARBA" id="ARBA00022827"/>
    </source>
</evidence>
<proteinExistence type="predicted"/>
<comment type="catalytic activity">
    <reaction evidence="12">
        <text>FMN + ATP + H(+) = FAD + diphosphate</text>
        <dbReference type="Rhea" id="RHEA:17237"/>
        <dbReference type="ChEBI" id="CHEBI:15378"/>
        <dbReference type="ChEBI" id="CHEBI:30616"/>
        <dbReference type="ChEBI" id="CHEBI:33019"/>
        <dbReference type="ChEBI" id="CHEBI:57692"/>
        <dbReference type="ChEBI" id="CHEBI:58210"/>
        <dbReference type="EC" id="2.7.7.2"/>
    </reaction>
</comment>
<dbReference type="GO" id="GO:0006747">
    <property type="term" value="P:FAD biosynthetic process"/>
    <property type="evidence" value="ECO:0007669"/>
    <property type="project" value="TreeGrafter"/>
</dbReference>
<keyword evidence="5" id="KW-0808">Transferase</keyword>
<comment type="caution">
    <text evidence="15">The sequence shown here is derived from an EMBL/GenBank/DDBJ whole genome shotgun (WGS) entry which is preliminary data.</text>
</comment>
<dbReference type="InterPro" id="IPR014729">
    <property type="entry name" value="Rossmann-like_a/b/a_fold"/>
</dbReference>
<dbReference type="GO" id="GO:0005524">
    <property type="term" value="F:ATP binding"/>
    <property type="evidence" value="ECO:0007669"/>
    <property type="project" value="UniProtKB-KW"/>
</dbReference>
<keyword evidence="7" id="KW-0547">Nucleotide-binding</keyword>
<evidence type="ECO:0000256" key="9">
    <source>
        <dbReference type="ARBA" id="ARBA00022840"/>
    </source>
</evidence>
<keyword evidence="6" id="KW-0548">Nucleotidyltransferase</keyword>
<evidence type="ECO:0000256" key="10">
    <source>
        <dbReference type="ARBA" id="ARBA00031145"/>
    </source>
</evidence>
<evidence type="ECO:0000256" key="12">
    <source>
        <dbReference type="ARBA" id="ARBA00049494"/>
    </source>
</evidence>
<keyword evidence="16" id="KW-1185">Reference proteome</keyword>
<dbReference type="SUPFAM" id="SSF52402">
    <property type="entry name" value="Adenine nucleotide alpha hydrolases-like"/>
    <property type="match status" value="1"/>
</dbReference>
<evidence type="ECO:0000259" key="14">
    <source>
        <dbReference type="Pfam" id="PF01507"/>
    </source>
</evidence>
<dbReference type="EC" id="2.7.7.2" evidence="2"/>
<evidence type="ECO:0000256" key="11">
    <source>
        <dbReference type="ARBA" id="ARBA00031871"/>
    </source>
</evidence>
<feature type="domain" description="Phosphoadenosine phosphosulphate reductase" evidence="14">
    <location>
        <begin position="11"/>
        <end position="87"/>
    </location>
</feature>
<evidence type="ECO:0000256" key="2">
    <source>
        <dbReference type="ARBA" id="ARBA00012393"/>
    </source>
</evidence>
<organism evidence="15 16">
    <name type="scientific">Antrodiella citrinella</name>
    <dbReference type="NCBI Taxonomy" id="2447956"/>
    <lineage>
        <taxon>Eukaryota</taxon>
        <taxon>Fungi</taxon>
        <taxon>Dikarya</taxon>
        <taxon>Basidiomycota</taxon>
        <taxon>Agaricomycotina</taxon>
        <taxon>Agaricomycetes</taxon>
        <taxon>Polyporales</taxon>
        <taxon>Steccherinaceae</taxon>
        <taxon>Antrodiella</taxon>
    </lineage>
</organism>
<comment type="pathway">
    <text evidence="1">Cofactor biosynthesis; FAD biosynthesis; FAD from FMN: step 1/1.</text>
</comment>
<dbReference type="AlphaFoldDB" id="A0A4S4MTD6"/>
<sequence>MKSALQHYKDKFPHIQAILIGTRRTDPHGAKLSFRNPTDPDWPKFERVNPIINWSYSNVWDYLRQFDVPYCKLYDDGYTSLGSTYNTYRNPALRVQSGTDTTPPSESFSSLTISDPPSSASDSHFPSAPPPSAISPSTTTFDIPAFPTNLIMLSLDSSEMCIGDSCPVNPMRMKRKKQLQQEEVLRALEEPQILYRPAYELRDGNLERAGRASAGATAVKV</sequence>
<dbReference type="PANTHER" id="PTHR23293">
    <property type="entry name" value="FAD SYNTHETASE-RELATED FMN ADENYLYLTRANSFERASE"/>
    <property type="match status" value="1"/>
</dbReference>
<dbReference type="Gene3D" id="3.40.50.620">
    <property type="entry name" value="HUPs"/>
    <property type="match status" value="1"/>
</dbReference>
<feature type="region of interest" description="Disordered" evidence="13">
    <location>
        <begin position="94"/>
        <end position="139"/>
    </location>
</feature>
<dbReference type="InterPro" id="IPR002500">
    <property type="entry name" value="PAPS_reduct_dom"/>
</dbReference>
<protein>
    <recommendedName>
        <fullName evidence="2">FAD synthase</fullName>
        <ecNumber evidence="2">2.7.7.2</ecNumber>
    </recommendedName>
    <alternativeName>
        <fullName evidence="10">FAD pyrophosphorylase</fullName>
    </alternativeName>
    <alternativeName>
        <fullName evidence="11">FMN adenylyltransferase</fullName>
    </alternativeName>
</protein>
<keyword evidence="3" id="KW-0285">Flavoprotein</keyword>
<keyword evidence="8" id="KW-0274">FAD</keyword>
<evidence type="ECO:0000256" key="6">
    <source>
        <dbReference type="ARBA" id="ARBA00022695"/>
    </source>
</evidence>
<evidence type="ECO:0000313" key="15">
    <source>
        <dbReference type="EMBL" id="THH29496.1"/>
    </source>
</evidence>
<dbReference type="EMBL" id="SGPM01000121">
    <property type="protein sequence ID" value="THH29496.1"/>
    <property type="molecule type" value="Genomic_DNA"/>
</dbReference>
<dbReference type="GO" id="GO:0003919">
    <property type="term" value="F:FMN adenylyltransferase activity"/>
    <property type="evidence" value="ECO:0007669"/>
    <property type="project" value="UniProtKB-EC"/>
</dbReference>
<accession>A0A4S4MTD6</accession>
<dbReference type="OrthoDB" id="270728at2759"/>